<dbReference type="Proteomes" id="UP001153954">
    <property type="component" value="Unassembled WGS sequence"/>
</dbReference>
<sequence>MSHKPEKPALETSSYRPISLTLVLSKPFPSVLTNVINIIPLHQFSFRKHHSALEQVHRVHHSSMLGNSCIISLPTIYHSQRTSLLLPTLMMLPSFHLLWTQQEQLNYNHAWLNKWRIKASAPKSFHITFSQRQSDCSPVKLDNTILRQTNCIKNLGFLLDRCLTWKDHIKPKRDETKQQFRNLLWLLGKQSTLSFYYQLLVYSTILKPIWIYGIQIWSPKSTQQNSA</sequence>
<proteinExistence type="predicted"/>
<name>A0AAU9VE44_EUPED</name>
<evidence type="ECO:0000313" key="1">
    <source>
        <dbReference type="EMBL" id="CAH2108593.1"/>
    </source>
</evidence>
<comment type="caution">
    <text evidence="1">The sequence shown here is derived from an EMBL/GenBank/DDBJ whole genome shotgun (WGS) entry which is preliminary data.</text>
</comment>
<keyword evidence="2" id="KW-1185">Reference proteome</keyword>
<accession>A0AAU9VE44</accession>
<protein>
    <recommendedName>
        <fullName evidence="3">Reverse transcriptase</fullName>
    </recommendedName>
</protein>
<dbReference type="EMBL" id="CAKOGL010000031">
    <property type="protein sequence ID" value="CAH2108593.1"/>
    <property type="molecule type" value="Genomic_DNA"/>
</dbReference>
<gene>
    <name evidence="1" type="ORF">EEDITHA_LOCUS22514</name>
</gene>
<reference evidence="1" key="1">
    <citation type="submission" date="2022-03" db="EMBL/GenBank/DDBJ databases">
        <authorList>
            <person name="Tunstrom K."/>
        </authorList>
    </citation>
    <scope>NUCLEOTIDE SEQUENCE</scope>
</reference>
<evidence type="ECO:0008006" key="3">
    <source>
        <dbReference type="Google" id="ProtNLM"/>
    </source>
</evidence>
<evidence type="ECO:0000313" key="2">
    <source>
        <dbReference type="Proteomes" id="UP001153954"/>
    </source>
</evidence>
<organism evidence="1 2">
    <name type="scientific">Euphydryas editha</name>
    <name type="common">Edith's checkerspot</name>
    <dbReference type="NCBI Taxonomy" id="104508"/>
    <lineage>
        <taxon>Eukaryota</taxon>
        <taxon>Metazoa</taxon>
        <taxon>Ecdysozoa</taxon>
        <taxon>Arthropoda</taxon>
        <taxon>Hexapoda</taxon>
        <taxon>Insecta</taxon>
        <taxon>Pterygota</taxon>
        <taxon>Neoptera</taxon>
        <taxon>Endopterygota</taxon>
        <taxon>Lepidoptera</taxon>
        <taxon>Glossata</taxon>
        <taxon>Ditrysia</taxon>
        <taxon>Papilionoidea</taxon>
        <taxon>Nymphalidae</taxon>
        <taxon>Nymphalinae</taxon>
        <taxon>Euphydryas</taxon>
    </lineage>
</organism>
<dbReference type="AlphaFoldDB" id="A0AAU9VE44"/>